<dbReference type="InterPro" id="IPR021517">
    <property type="entry name" value="DUF3180"/>
</dbReference>
<protein>
    <submittedName>
        <fullName evidence="2">DUF3180 domain-containing protein</fullName>
    </submittedName>
</protein>
<sequence>MRPLSVPTLVVLGLLATVFGAVLANFVTGRGAVLPVTGWVTGLLLLALAAVLLVCGLPLRRYTKESEERRENPSTAPRRHSIDMLTAFRTIVFARACAYTGSIVGGIQLGQLAFFLSSGTGTVVGALLPTGFGALCGIALAVLGVIVERWGTLPPDDGEGGARSTAS</sequence>
<name>A0ABS1BEA4_9MICO</name>
<keyword evidence="3" id="KW-1185">Reference proteome</keyword>
<feature type="transmembrane region" description="Helical" evidence="1">
    <location>
        <begin position="126"/>
        <end position="147"/>
    </location>
</feature>
<keyword evidence="1" id="KW-0812">Transmembrane</keyword>
<dbReference type="EMBL" id="JAEDAJ010000016">
    <property type="protein sequence ID" value="MBK0332979.1"/>
    <property type="molecule type" value="Genomic_DNA"/>
</dbReference>
<organism evidence="2 3">
    <name type="scientific">Brachybacterium halotolerans</name>
    <dbReference type="NCBI Taxonomy" id="2795215"/>
    <lineage>
        <taxon>Bacteria</taxon>
        <taxon>Bacillati</taxon>
        <taxon>Actinomycetota</taxon>
        <taxon>Actinomycetes</taxon>
        <taxon>Micrococcales</taxon>
        <taxon>Dermabacteraceae</taxon>
        <taxon>Brachybacterium</taxon>
    </lineage>
</organism>
<comment type="caution">
    <text evidence="2">The sequence shown here is derived from an EMBL/GenBank/DDBJ whole genome shotgun (WGS) entry which is preliminary data.</text>
</comment>
<accession>A0ABS1BEA4</accession>
<evidence type="ECO:0000313" key="2">
    <source>
        <dbReference type="EMBL" id="MBK0332979.1"/>
    </source>
</evidence>
<keyword evidence="1" id="KW-1133">Transmembrane helix</keyword>
<proteinExistence type="predicted"/>
<dbReference type="InterPro" id="IPR036259">
    <property type="entry name" value="MFS_trans_sf"/>
</dbReference>
<evidence type="ECO:0000256" key="1">
    <source>
        <dbReference type="SAM" id="Phobius"/>
    </source>
</evidence>
<feature type="transmembrane region" description="Helical" evidence="1">
    <location>
        <begin position="36"/>
        <end position="59"/>
    </location>
</feature>
<keyword evidence="1" id="KW-0472">Membrane</keyword>
<dbReference type="RefSeq" id="WP_200503865.1">
    <property type="nucleotide sequence ID" value="NZ_JAEDAJ010000016.1"/>
</dbReference>
<dbReference type="Proteomes" id="UP000612352">
    <property type="component" value="Unassembled WGS sequence"/>
</dbReference>
<feature type="transmembrane region" description="Helical" evidence="1">
    <location>
        <begin position="92"/>
        <end position="114"/>
    </location>
</feature>
<reference evidence="2 3" key="1">
    <citation type="submission" date="2020-12" db="EMBL/GenBank/DDBJ databases">
        <title>Brachybacterium sp. MASK1Z-5, whole genome shotgun sequence.</title>
        <authorList>
            <person name="Tuo L."/>
        </authorList>
    </citation>
    <scope>NUCLEOTIDE SEQUENCE [LARGE SCALE GENOMIC DNA]</scope>
    <source>
        <strain evidence="2 3">MASK1Z-5</strain>
    </source>
</reference>
<dbReference type="Pfam" id="PF11377">
    <property type="entry name" value="DUF3180"/>
    <property type="match status" value="1"/>
</dbReference>
<dbReference type="SUPFAM" id="SSF103473">
    <property type="entry name" value="MFS general substrate transporter"/>
    <property type="match status" value="1"/>
</dbReference>
<evidence type="ECO:0000313" key="3">
    <source>
        <dbReference type="Proteomes" id="UP000612352"/>
    </source>
</evidence>
<gene>
    <name evidence="2" type="ORF">I8D64_16375</name>
</gene>